<name>A0A0M4SSB5_9BACT</name>
<dbReference type="PIRSF" id="PIRSF005814">
    <property type="entry name" value="MutS_YshD"/>
    <property type="match status" value="1"/>
</dbReference>
<dbReference type="EC" id="3.1.-.-" evidence="7"/>
<dbReference type="Proteomes" id="UP000066049">
    <property type="component" value="Chromosome"/>
</dbReference>
<dbReference type="KEGG" id="ccoc:CCON33237_0427"/>
<dbReference type="Gene3D" id="3.30.1370.110">
    <property type="match status" value="1"/>
</dbReference>
<feature type="binding site" evidence="7">
    <location>
        <begin position="308"/>
        <end position="315"/>
    </location>
    <ligand>
        <name>ATP</name>
        <dbReference type="ChEBI" id="CHEBI:30616"/>
    </ligand>
</feature>
<accession>A0A0M4SSB5</accession>
<keyword evidence="7" id="KW-0255">Endonuclease</keyword>
<dbReference type="GO" id="GO:0019843">
    <property type="term" value="F:rRNA binding"/>
    <property type="evidence" value="ECO:0007669"/>
    <property type="project" value="UniProtKB-UniRule"/>
</dbReference>
<keyword evidence="6 7" id="KW-0238">DNA-binding</keyword>
<keyword evidence="5 7" id="KW-0694">RNA-binding</keyword>
<feature type="domain" description="Smr" evidence="9">
    <location>
        <begin position="660"/>
        <end position="734"/>
    </location>
</feature>
<dbReference type="InterPro" id="IPR045076">
    <property type="entry name" value="MutS"/>
</dbReference>
<dbReference type="HAMAP" id="MF_00092">
    <property type="entry name" value="MutS2"/>
    <property type="match status" value="1"/>
</dbReference>
<dbReference type="GO" id="GO:0045910">
    <property type="term" value="P:negative regulation of DNA recombination"/>
    <property type="evidence" value="ECO:0007669"/>
    <property type="project" value="InterPro"/>
</dbReference>
<dbReference type="PANTHER" id="PTHR11361:SF14">
    <property type="entry name" value="DNA MISMATCH REPAIR PROTEIN MUTS, TYPE 2"/>
    <property type="match status" value="1"/>
</dbReference>
<keyword evidence="7" id="KW-0540">Nuclease</keyword>
<dbReference type="InterPro" id="IPR036063">
    <property type="entry name" value="Smr_dom_sf"/>
</dbReference>
<gene>
    <name evidence="7 10" type="primary">mutS2</name>
    <name evidence="7" type="synonym">rqcU</name>
    <name evidence="10" type="ORF">CCON33237_0427</name>
</gene>
<comment type="similarity">
    <text evidence="7">Belongs to the DNA mismatch repair MutS family. MutS2 subfamily.</text>
</comment>
<dbReference type="GO" id="GO:0016887">
    <property type="term" value="F:ATP hydrolysis activity"/>
    <property type="evidence" value="ECO:0007669"/>
    <property type="project" value="InterPro"/>
</dbReference>
<dbReference type="RefSeq" id="WP_054196199.1">
    <property type="nucleotide sequence ID" value="NZ_CABPUF010000006.1"/>
</dbReference>
<dbReference type="InterPro" id="IPR005747">
    <property type="entry name" value="MutS2"/>
</dbReference>
<dbReference type="Pfam" id="PF01713">
    <property type="entry name" value="Smr"/>
    <property type="match status" value="1"/>
</dbReference>
<keyword evidence="2 7" id="KW-0547">Nucleotide-binding</keyword>
<dbReference type="SUPFAM" id="SSF52540">
    <property type="entry name" value="P-loop containing nucleoside triphosphate hydrolases"/>
    <property type="match status" value="1"/>
</dbReference>
<dbReference type="AlphaFoldDB" id="A0A0M4SSB5"/>
<dbReference type="SUPFAM" id="SSF160443">
    <property type="entry name" value="SMR domain-like"/>
    <property type="match status" value="1"/>
</dbReference>
<dbReference type="InterPro" id="IPR002625">
    <property type="entry name" value="Smr_dom"/>
</dbReference>
<dbReference type="GO" id="GO:0030983">
    <property type="term" value="F:mismatched DNA binding"/>
    <property type="evidence" value="ECO:0007669"/>
    <property type="project" value="InterPro"/>
</dbReference>
<comment type="subunit">
    <text evidence="7">Homodimer. Binds to stalled ribosomes, contacting rRNA.</text>
</comment>
<evidence type="ECO:0000256" key="3">
    <source>
        <dbReference type="ARBA" id="ARBA00022801"/>
    </source>
</evidence>
<evidence type="ECO:0000313" key="11">
    <source>
        <dbReference type="Proteomes" id="UP000066049"/>
    </source>
</evidence>
<dbReference type="GO" id="GO:0006298">
    <property type="term" value="P:mismatch repair"/>
    <property type="evidence" value="ECO:0007669"/>
    <property type="project" value="InterPro"/>
</dbReference>
<evidence type="ECO:0000256" key="7">
    <source>
        <dbReference type="HAMAP-Rule" id="MF_00092"/>
    </source>
</evidence>
<keyword evidence="3 7" id="KW-0378">Hydrolase</keyword>
<dbReference type="GO" id="GO:0005524">
    <property type="term" value="F:ATP binding"/>
    <property type="evidence" value="ECO:0007669"/>
    <property type="project" value="UniProtKB-UniRule"/>
</dbReference>
<dbReference type="PANTHER" id="PTHR11361">
    <property type="entry name" value="DNA MISMATCH REPAIR PROTEIN MUTS FAMILY MEMBER"/>
    <property type="match status" value="1"/>
</dbReference>
<feature type="coiled-coil region" evidence="8">
    <location>
        <begin position="502"/>
        <end position="547"/>
    </location>
</feature>
<dbReference type="SMART" id="SM00533">
    <property type="entry name" value="MUTSd"/>
    <property type="match status" value="1"/>
</dbReference>
<evidence type="ECO:0000256" key="2">
    <source>
        <dbReference type="ARBA" id="ARBA00022741"/>
    </source>
</evidence>
<dbReference type="GeneID" id="28662097"/>
<dbReference type="Gene3D" id="3.40.50.300">
    <property type="entry name" value="P-loop containing nucleotide triphosphate hydrolases"/>
    <property type="match status" value="1"/>
</dbReference>
<dbReference type="EC" id="3.6.4.-" evidence="7"/>
<keyword evidence="1 7" id="KW-0699">rRNA-binding</keyword>
<dbReference type="InterPro" id="IPR007696">
    <property type="entry name" value="DNA_mismatch_repair_MutS_core"/>
</dbReference>
<dbReference type="InterPro" id="IPR000432">
    <property type="entry name" value="DNA_mismatch_repair_MutS_C"/>
</dbReference>
<keyword evidence="8" id="KW-0175">Coiled coil</keyword>
<evidence type="ECO:0000256" key="4">
    <source>
        <dbReference type="ARBA" id="ARBA00022840"/>
    </source>
</evidence>
<dbReference type="Pfam" id="PF00488">
    <property type="entry name" value="MutS_V"/>
    <property type="match status" value="1"/>
</dbReference>
<dbReference type="EMBL" id="CP012541">
    <property type="protein sequence ID" value="ALF47133.1"/>
    <property type="molecule type" value="Genomic_DNA"/>
</dbReference>
<dbReference type="NCBIfam" id="TIGR01069">
    <property type="entry name" value="mutS2"/>
    <property type="match status" value="1"/>
</dbReference>
<dbReference type="GO" id="GO:0072344">
    <property type="term" value="P:rescue of stalled ribosome"/>
    <property type="evidence" value="ECO:0007669"/>
    <property type="project" value="UniProtKB-UniRule"/>
</dbReference>
<evidence type="ECO:0000259" key="9">
    <source>
        <dbReference type="PROSITE" id="PS50828"/>
    </source>
</evidence>
<protein>
    <recommendedName>
        <fullName evidence="7">Endonuclease MutS2</fullName>
        <ecNumber evidence="7">3.1.-.-</ecNumber>
    </recommendedName>
    <alternativeName>
        <fullName evidence="7">Ribosome-associated protein quality control-upstream factor</fullName>
        <shortName evidence="7">RQC-upstream factor</shortName>
        <shortName evidence="7">RqcU</shortName>
        <ecNumber evidence="7">3.6.4.-</ecNumber>
    </alternativeName>
</protein>
<dbReference type="PROSITE" id="PS50828">
    <property type="entry name" value="SMR"/>
    <property type="match status" value="1"/>
</dbReference>
<evidence type="ECO:0000256" key="1">
    <source>
        <dbReference type="ARBA" id="ARBA00022730"/>
    </source>
</evidence>
<dbReference type="PATRIC" id="fig|199.248.peg.452"/>
<comment type="function">
    <text evidence="7">Acts as a ribosome collision sensor, splitting the ribosome into its 2 subunits. Detects stalled/collided 70S ribosomes which it binds and splits by an ATP-hydrolysis driven conformational change. Acts upstream of the ribosome quality control system (RQC), a ribosome-associated complex that mediates the extraction of incompletely synthesized nascent chains from stalled ribosomes and their subsequent degradation. Probably generates substrates for RQC.</text>
</comment>
<evidence type="ECO:0000256" key="8">
    <source>
        <dbReference type="SAM" id="Coils"/>
    </source>
</evidence>
<proteinExistence type="inferred from homology"/>
<evidence type="ECO:0000256" key="5">
    <source>
        <dbReference type="ARBA" id="ARBA00022884"/>
    </source>
</evidence>
<organism evidence="10 11">
    <name type="scientific">Campylobacter concisus</name>
    <dbReference type="NCBI Taxonomy" id="199"/>
    <lineage>
        <taxon>Bacteria</taxon>
        <taxon>Pseudomonadati</taxon>
        <taxon>Campylobacterota</taxon>
        <taxon>Epsilonproteobacteria</taxon>
        <taxon>Campylobacterales</taxon>
        <taxon>Campylobacteraceae</taxon>
        <taxon>Campylobacter</taxon>
    </lineage>
</organism>
<dbReference type="GO" id="GO:0043023">
    <property type="term" value="F:ribosomal large subunit binding"/>
    <property type="evidence" value="ECO:0007669"/>
    <property type="project" value="UniProtKB-UniRule"/>
</dbReference>
<dbReference type="InterPro" id="IPR027417">
    <property type="entry name" value="P-loop_NTPase"/>
</dbReference>
<keyword evidence="4 7" id="KW-0067">ATP-binding</keyword>
<dbReference type="GO" id="GO:0140664">
    <property type="term" value="F:ATP-dependent DNA damage sensor activity"/>
    <property type="evidence" value="ECO:0007669"/>
    <property type="project" value="InterPro"/>
</dbReference>
<dbReference type="SMART" id="SM00463">
    <property type="entry name" value="SMR"/>
    <property type="match status" value="1"/>
</dbReference>
<evidence type="ECO:0000313" key="10">
    <source>
        <dbReference type="EMBL" id="ALF47133.1"/>
    </source>
</evidence>
<comment type="function">
    <text evidence="7">Endonuclease that is involved in the suppression of homologous recombination and thus may have a key role in the control of bacterial genetic diversity.</text>
</comment>
<sequence>MTEEIFLKLDLGEYLEKFNSFLARQKPLFLQGDSKIHFENISELSKYDFKAPDEIKELDDALMRLSKQAVLHISEIYEFAKIIKYFSYLKKQKFEGRLGEWIAKVEIPEAMSHMANSFDENGEFSDSVDERFYAIKQAFIEKKRQIDAELKKLIYSKHITPYLVDTQTHYINSQEALLVRGGFNHALKGTVIARSSGGYFYVAPASTERLKKEQGELLDRKEEIIFEHCKKFSLQMSKSLLFLKFINNAFDQFDAYQARVNLARSRDYEFVLPNSSHVIKLEKFAHPALKNPKSVSVDFSKKVLLITGVNAGGKSMLLKSIISATLLAKYLLPMRIDANRSTIGSFKEFDAIIEDPQSVKNDISTFAGRMVHFAKLFTKRSIIIGIDEIELGTDFEEAASLYGVMIERLITQDIKMIITTHHKRLAMLLAKNPEVELVAALYDEAAQRPKFEFLKGTIGKSYAFETAARYGISQNLVAQAKKIYGEDKENLNEIITKTLNLQTKLNESIKEVTAKEERLERLLEEQKELKEKNEIKLNATIARLEKEYYEAINAAKAVINFKDIKDKQRALNVANEKKAAIVKPKKTERESLKIGDRVKYENIKGTVLSISKNDAMIESNGINLRVPLELLRKNGNEVVLPKKGGVSLNVDKPKTASLSLDLHGMRADEAIAKLDKFISDSLVMGFDEVSVFHGIGTGKLAFAVKNFLKEHPSVKEFFDAPANQGGYGAKIVRL</sequence>
<reference evidence="11" key="1">
    <citation type="submission" date="2015-08" db="EMBL/GenBank/DDBJ databases">
        <title>Comparative genomics of the Campylobacter concisus group.</title>
        <authorList>
            <person name="Miller W.G."/>
            <person name="Yee E."/>
            <person name="Chapman M.H."/>
            <person name="Huynh S."/>
            <person name="Bono J.L."/>
            <person name="On S.L.W."/>
            <person name="St Leger J."/>
            <person name="Foster G."/>
            <person name="Parker C.T."/>
        </authorList>
    </citation>
    <scope>NUCLEOTIDE SEQUENCE [LARGE SCALE GENOMIC DNA]</scope>
    <source>
        <strain evidence="11">ATCC 33237</strain>
    </source>
</reference>
<dbReference type="SMART" id="SM00534">
    <property type="entry name" value="MUTSac"/>
    <property type="match status" value="1"/>
</dbReference>
<dbReference type="GO" id="GO:0004519">
    <property type="term" value="F:endonuclease activity"/>
    <property type="evidence" value="ECO:0007669"/>
    <property type="project" value="UniProtKB-UniRule"/>
</dbReference>
<evidence type="ECO:0000256" key="6">
    <source>
        <dbReference type="ARBA" id="ARBA00023125"/>
    </source>
</evidence>